<organism evidence="1 2">
    <name type="scientific">Clostridium sulfidigenes</name>
    <dbReference type="NCBI Taxonomy" id="318464"/>
    <lineage>
        <taxon>Bacteria</taxon>
        <taxon>Bacillati</taxon>
        <taxon>Bacillota</taxon>
        <taxon>Clostridia</taxon>
        <taxon>Eubacteriales</taxon>
        <taxon>Clostridiaceae</taxon>
        <taxon>Clostridium</taxon>
    </lineage>
</organism>
<evidence type="ECO:0000313" key="2">
    <source>
        <dbReference type="Proteomes" id="UP000028542"/>
    </source>
</evidence>
<dbReference type="EMBL" id="JPMD01000026">
    <property type="protein sequence ID" value="KEZ86065.1"/>
    <property type="molecule type" value="Genomic_DNA"/>
</dbReference>
<reference evidence="1 2" key="1">
    <citation type="submission" date="2014-07" db="EMBL/GenBank/DDBJ databases">
        <title>Draft genome of Clostridium sulfidigenes 113A isolated from sediments associated with methane hydrate from Krishna Godavari basin.</title>
        <authorList>
            <person name="Honkalas V.S."/>
            <person name="Dabir A.P."/>
            <person name="Arora P."/>
            <person name="Dhakephalkar P.K."/>
        </authorList>
    </citation>
    <scope>NUCLEOTIDE SEQUENCE [LARGE SCALE GENOMIC DNA]</scope>
    <source>
        <strain evidence="1 2">113A</strain>
    </source>
</reference>
<proteinExistence type="predicted"/>
<dbReference type="AlphaFoldDB" id="A0A084JAT1"/>
<accession>A0A084JAT1</accession>
<dbReference type="eggNOG" id="ENOG5030GR4">
    <property type="taxonomic scope" value="Bacteria"/>
</dbReference>
<dbReference type="Proteomes" id="UP000028542">
    <property type="component" value="Unassembled WGS sequence"/>
</dbReference>
<protein>
    <submittedName>
        <fullName evidence="1">Uncharacterized protein</fullName>
    </submittedName>
</protein>
<gene>
    <name evidence="1" type="ORF">IO99_11030</name>
</gene>
<name>A0A084JAT1_9CLOT</name>
<sequence length="108" mass="12609">MSVYQITYYIAETHNHECDHDHQHDENCNHDHHHHHSNLPRKIKSLGAWANIMPTTFLLHTEMNSKDIKLALDEVKEDNEIFFISQVTLDNDGSMHPGALAWIESRLK</sequence>
<evidence type="ECO:0000313" key="1">
    <source>
        <dbReference type="EMBL" id="KEZ86065.1"/>
    </source>
</evidence>
<dbReference type="RefSeq" id="WP_035133196.1">
    <property type="nucleotide sequence ID" value="NZ_JPMD01000026.1"/>
</dbReference>
<keyword evidence="2" id="KW-1185">Reference proteome</keyword>
<comment type="caution">
    <text evidence="1">The sequence shown here is derived from an EMBL/GenBank/DDBJ whole genome shotgun (WGS) entry which is preliminary data.</text>
</comment>
<dbReference type="STRING" id="318464.IO99_11030"/>